<evidence type="ECO:0000256" key="1">
    <source>
        <dbReference type="ARBA" id="ARBA00004448"/>
    </source>
</evidence>
<feature type="transmembrane region" description="Helical" evidence="17">
    <location>
        <begin position="93"/>
        <end position="115"/>
    </location>
</feature>
<evidence type="ECO:0000259" key="19">
    <source>
        <dbReference type="Pfam" id="PF06444"/>
    </source>
</evidence>
<keyword evidence="13 17" id="KW-0830">Ubiquinone</keyword>
<name>A7WM67_9SAUR</name>
<evidence type="ECO:0000256" key="14">
    <source>
        <dbReference type="ARBA" id="ARBA00023128"/>
    </source>
</evidence>
<dbReference type="GO" id="GO:0005743">
    <property type="term" value="C:mitochondrial inner membrane"/>
    <property type="evidence" value="ECO:0007669"/>
    <property type="project" value="UniProtKB-SubCell"/>
</dbReference>
<reference evidence="20" key="1">
    <citation type="journal article" date="2008" name="Zool. J. Linn. Soc.">
        <title>The two-horned chamaeleons of East Africa.</title>
        <authorList>
            <person name="Mariaux J."/>
            <person name="Lutzmann N."/>
            <person name="Stipala J."/>
        </authorList>
    </citation>
    <scope>NUCLEOTIDE SEQUENCE</scope>
    <source>
        <tissue evidence="20">Liver</tissue>
    </source>
</reference>
<evidence type="ECO:0000313" key="20">
    <source>
        <dbReference type="EMBL" id="CAM28419.1"/>
    </source>
</evidence>
<feature type="transmembrane region" description="Helical" evidence="17">
    <location>
        <begin position="231"/>
        <end position="254"/>
    </location>
</feature>
<feature type="transmembrane region" description="Helical" evidence="17">
    <location>
        <begin position="324"/>
        <end position="343"/>
    </location>
</feature>
<keyword evidence="7 17" id="KW-0812">Transmembrane</keyword>
<feature type="transmembrane region" description="Helical" evidence="17">
    <location>
        <begin position="153"/>
        <end position="170"/>
    </location>
</feature>
<comment type="subcellular location">
    <subcellularLocation>
        <location evidence="1 17">Mitochondrion inner membrane</location>
        <topology evidence="1 17">Multi-pass membrane protein</topology>
    </subcellularLocation>
</comment>
<dbReference type="AlphaFoldDB" id="A7WM67"/>
<dbReference type="GO" id="GO:0006120">
    <property type="term" value="P:mitochondrial electron transport, NADH to ubiquinone"/>
    <property type="evidence" value="ECO:0007669"/>
    <property type="project" value="InterPro"/>
</dbReference>
<comment type="catalytic activity">
    <reaction evidence="16 17">
        <text>a ubiquinone + NADH + 5 H(+)(in) = a ubiquinol + NAD(+) + 4 H(+)(out)</text>
        <dbReference type="Rhea" id="RHEA:29091"/>
        <dbReference type="Rhea" id="RHEA-COMP:9565"/>
        <dbReference type="Rhea" id="RHEA-COMP:9566"/>
        <dbReference type="ChEBI" id="CHEBI:15378"/>
        <dbReference type="ChEBI" id="CHEBI:16389"/>
        <dbReference type="ChEBI" id="CHEBI:17976"/>
        <dbReference type="ChEBI" id="CHEBI:57540"/>
        <dbReference type="ChEBI" id="CHEBI:57945"/>
        <dbReference type="EC" id="7.1.1.2"/>
    </reaction>
</comment>
<evidence type="ECO:0000256" key="11">
    <source>
        <dbReference type="ARBA" id="ARBA00022989"/>
    </source>
</evidence>
<dbReference type="InterPro" id="IPR010933">
    <property type="entry name" value="NADH_DH_su2_C"/>
</dbReference>
<dbReference type="EC" id="7.1.1.2" evidence="3 17"/>
<dbReference type="EMBL" id="AM422797">
    <property type="protein sequence ID" value="CAM28419.1"/>
    <property type="molecule type" value="Genomic_DNA"/>
</dbReference>
<keyword evidence="9 17" id="KW-1278">Translocase</keyword>
<feature type="domain" description="NADH:quinone oxidoreductase/Mrp antiporter transmembrane" evidence="18">
    <location>
        <begin position="23"/>
        <end position="286"/>
    </location>
</feature>
<evidence type="ECO:0000256" key="4">
    <source>
        <dbReference type="ARBA" id="ARBA00021008"/>
    </source>
</evidence>
<keyword evidence="6 17" id="KW-0679">Respiratory chain</keyword>
<dbReference type="Pfam" id="PF00361">
    <property type="entry name" value="Proton_antipo_M"/>
    <property type="match status" value="1"/>
</dbReference>
<evidence type="ECO:0000256" key="3">
    <source>
        <dbReference type="ARBA" id="ARBA00012944"/>
    </source>
</evidence>
<organism evidence="20">
    <name type="scientific">Kinyongia uluguruensis</name>
    <dbReference type="NCBI Taxonomy" id="414981"/>
    <lineage>
        <taxon>Eukaryota</taxon>
        <taxon>Metazoa</taxon>
        <taxon>Chordata</taxon>
        <taxon>Craniata</taxon>
        <taxon>Vertebrata</taxon>
        <taxon>Euteleostomi</taxon>
        <taxon>Lepidosauria</taxon>
        <taxon>Squamata</taxon>
        <taxon>Bifurcata</taxon>
        <taxon>Unidentata</taxon>
        <taxon>Episquamata</taxon>
        <taxon>Toxicofera</taxon>
        <taxon>Iguania</taxon>
        <taxon>Acrodonta</taxon>
        <taxon>Chamaeleonidae</taxon>
        <taxon>Kinyongia</taxon>
    </lineage>
</organism>
<feature type="transmembrane region" description="Helical" evidence="17">
    <location>
        <begin position="190"/>
        <end position="219"/>
    </location>
</feature>
<evidence type="ECO:0000256" key="6">
    <source>
        <dbReference type="ARBA" id="ARBA00022660"/>
    </source>
</evidence>
<evidence type="ECO:0000256" key="2">
    <source>
        <dbReference type="ARBA" id="ARBA00007012"/>
    </source>
</evidence>
<dbReference type="PRINTS" id="PR01436">
    <property type="entry name" value="NADHDHGNASE2"/>
</dbReference>
<evidence type="ECO:0000256" key="15">
    <source>
        <dbReference type="ARBA" id="ARBA00023136"/>
    </source>
</evidence>
<proteinExistence type="inferred from homology"/>
<keyword evidence="15 17" id="KW-0472">Membrane</keyword>
<evidence type="ECO:0000256" key="17">
    <source>
        <dbReference type="RuleBase" id="RU003403"/>
    </source>
</evidence>
<keyword evidence="14 17" id="KW-0496">Mitochondrion</keyword>
<evidence type="ECO:0000256" key="16">
    <source>
        <dbReference type="ARBA" id="ARBA00049551"/>
    </source>
</evidence>
<dbReference type="InterPro" id="IPR050175">
    <property type="entry name" value="Complex_I_Subunit_2"/>
</dbReference>
<dbReference type="InterPro" id="IPR003917">
    <property type="entry name" value="NADH_UbQ_OxRdtase_chain2"/>
</dbReference>
<keyword evidence="5" id="KW-0813">Transport</keyword>
<gene>
    <name evidence="20" type="primary">nd2</name>
</gene>
<feature type="domain" description="NADH dehydrogenase subunit 2 C-terminal" evidence="19">
    <location>
        <begin position="291"/>
        <end position="342"/>
    </location>
</feature>
<evidence type="ECO:0000256" key="8">
    <source>
        <dbReference type="ARBA" id="ARBA00022792"/>
    </source>
</evidence>
<comment type="function">
    <text evidence="17">Core subunit of the mitochondrial membrane respiratory chain NADH dehydrogenase (Complex I) which catalyzes electron transfer from NADH through the respiratory chain, using ubiquinone as an electron acceptor. Essential for the catalytic activity and assembly of complex I.</text>
</comment>
<protein>
    <recommendedName>
        <fullName evidence="4 17">NADH-ubiquinone oxidoreductase chain 2</fullName>
        <ecNumber evidence="3 17">7.1.1.2</ecNumber>
    </recommendedName>
</protein>
<dbReference type="Pfam" id="PF06444">
    <property type="entry name" value="NADH_dehy_S2_C"/>
    <property type="match status" value="1"/>
</dbReference>
<keyword evidence="12 17" id="KW-0520">NAD</keyword>
<keyword evidence="11 17" id="KW-1133">Transmembrane helix</keyword>
<evidence type="ECO:0000256" key="13">
    <source>
        <dbReference type="ARBA" id="ARBA00023075"/>
    </source>
</evidence>
<feature type="transmembrane region" description="Helical" evidence="17">
    <location>
        <begin position="274"/>
        <end position="294"/>
    </location>
</feature>
<accession>A7WM67</accession>
<dbReference type="GO" id="GO:0008137">
    <property type="term" value="F:NADH dehydrogenase (ubiquinone) activity"/>
    <property type="evidence" value="ECO:0007669"/>
    <property type="project" value="UniProtKB-EC"/>
</dbReference>
<keyword evidence="10 17" id="KW-0249">Electron transport</keyword>
<dbReference type="InterPro" id="IPR001750">
    <property type="entry name" value="ND/Mrp_TM"/>
</dbReference>
<evidence type="ECO:0000256" key="10">
    <source>
        <dbReference type="ARBA" id="ARBA00022982"/>
    </source>
</evidence>
<evidence type="ECO:0000256" key="7">
    <source>
        <dbReference type="ARBA" id="ARBA00022692"/>
    </source>
</evidence>
<evidence type="ECO:0000259" key="18">
    <source>
        <dbReference type="Pfam" id="PF00361"/>
    </source>
</evidence>
<evidence type="ECO:0000256" key="9">
    <source>
        <dbReference type="ARBA" id="ARBA00022967"/>
    </source>
</evidence>
<dbReference type="PANTHER" id="PTHR46552:SF1">
    <property type="entry name" value="NADH-UBIQUINONE OXIDOREDUCTASE CHAIN 2"/>
    <property type="match status" value="1"/>
</dbReference>
<comment type="similarity">
    <text evidence="2 17">Belongs to the complex I subunit 2 family.</text>
</comment>
<evidence type="ECO:0000256" key="12">
    <source>
        <dbReference type="ARBA" id="ARBA00023027"/>
    </source>
</evidence>
<evidence type="ECO:0000256" key="5">
    <source>
        <dbReference type="ARBA" id="ARBA00022448"/>
    </source>
</evidence>
<sequence length="346" mass="38712">MNIMTQLMTSFNLIAGTIITASSHHWLTAWAGLELNMMSILTIILKPKHPRATEAAIKYFLTQTIASTMMLFSSTINAIQTGQWNILQMTDKYACTMLLLALTMKIGAAPIYFWLPEVMQGTTTMTAMIIASWQKIAPITIMFMTHNHLPPKIMMIIGVTSTIIGGWGSINQTQLQKLMAYSSITNLGWTMVIFTISPHIATLNITIYMILIMPTFMLIKKMSLKTLRDSTTAWTSSPMANTMLTLMLLSLSGLPPLTGFSPKLLILNELITQNLIPIATTMIMISLINIFFYIRTTYITTMTTPPITTPTSIKWRLTTSKQKLTSMLFFPSLMMLPLLPTLTSMT</sequence>
<keyword evidence="8 17" id="KW-0999">Mitochondrion inner membrane</keyword>
<dbReference type="PANTHER" id="PTHR46552">
    <property type="entry name" value="NADH-UBIQUINONE OXIDOREDUCTASE CHAIN 2"/>
    <property type="match status" value="1"/>
</dbReference>
<geneLocation type="mitochondrion" evidence="20"/>